<gene>
    <name evidence="3" type="ORF">EV675_0980</name>
</gene>
<dbReference type="EMBL" id="SGXC01000001">
    <property type="protein sequence ID" value="RZS84958.1"/>
    <property type="molecule type" value="Genomic_DNA"/>
</dbReference>
<feature type="signal peptide" evidence="2">
    <location>
        <begin position="1"/>
        <end position="24"/>
    </location>
</feature>
<dbReference type="InterPro" id="IPR042100">
    <property type="entry name" value="Bug_dom1"/>
</dbReference>
<dbReference type="RefSeq" id="WP_130356267.1">
    <property type="nucleotide sequence ID" value="NZ_SGXC01000001.1"/>
</dbReference>
<dbReference type="PANTHER" id="PTHR42928">
    <property type="entry name" value="TRICARBOXYLATE-BINDING PROTEIN"/>
    <property type="match status" value="1"/>
</dbReference>
<keyword evidence="4" id="KW-1185">Reference proteome</keyword>
<evidence type="ECO:0000313" key="3">
    <source>
        <dbReference type="EMBL" id="RZS84958.1"/>
    </source>
</evidence>
<protein>
    <submittedName>
        <fullName evidence="3">Tripartite-type tricarboxylate transporter receptor subunit TctC</fullName>
    </submittedName>
</protein>
<dbReference type="InterPro" id="IPR005064">
    <property type="entry name" value="BUG"/>
</dbReference>
<dbReference type="AlphaFoldDB" id="A0A4Q7NJ95"/>
<feature type="chain" id="PRO_5020205956" evidence="2">
    <location>
        <begin position="25"/>
        <end position="323"/>
    </location>
</feature>
<evidence type="ECO:0000256" key="2">
    <source>
        <dbReference type="SAM" id="SignalP"/>
    </source>
</evidence>
<name>A0A4Q7NJ95_9BURK</name>
<dbReference type="SUPFAM" id="SSF53850">
    <property type="entry name" value="Periplasmic binding protein-like II"/>
    <property type="match status" value="1"/>
</dbReference>
<comment type="similarity">
    <text evidence="1">Belongs to the UPF0065 (bug) family.</text>
</comment>
<dbReference type="CDD" id="cd07012">
    <property type="entry name" value="PBP2_Bug_TTT"/>
    <property type="match status" value="1"/>
</dbReference>
<evidence type="ECO:0000313" key="4">
    <source>
        <dbReference type="Proteomes" id="UP000292445"/>
    </source>
</evidence>
<dbReference type="Proteomes" id="UP000292445">
    <property type="component" value="Unassembled WGS sequence"/>
</dbReference>
<keyword evidence="2" id="KW-0732">Signal</keyword>
<dbReference type="PIRSF" id="PIRSF017082">
    <property type="entry name" value="YflP"/>
    <property type="match status" value="1"/>
</dbReference>
<proteinExistence type="inferred from homology"/>
<keyword evidence="3" id="KW-0675">Receptor</keyword>
<evidence type="ECO:0000256" key="1">
    <source>
        <dbReference type="ARBA" id="ARBA00006987"/>
    </source>
</evidence>
<sequence>MDTHRLHRVLVGLAAFCCAAAAGAASYPAKPVTLVVPFGAGGITDLVARATGKALAQQLGQPVIIENKPGAGGNIAAEYLRHAQPDGYTLMFTTMGVVAVNPHTMKVPFDSFRDFTYVSSVASTPHVIAVNPSVPARTLADLVALAREKPESLSFGTAGVGSSPYQGMKIMEGSTRVTFLHVPFKSGAESVTSVVGNQVNLTFEATPVVMPFVKSGKLRALALANAERIPGAPDLPSTAELGYPDLVSGSISGVIGPAALPRDIVDTLNQAIQRALRDDQLKALLAGQGTATASSTPDEFRKAVAAEYDRWAQIMKTATLVKN</sequence>
<comment type="caution">
    <text evidence="3">The sequence shown here is derived from an EMBL/GenBank/DDBJ whole genome shotgun (WGS) entry which is preliminary data.</text>
</comment>
<accession>A0A4Q7NJ95</accession>
<dbReference type="Gene3D" id="3.40.190.150">
    <property type="entry name" value="Bordetella uptake gene, domain 1"/>
    <property type="match status" value="1"/>
</dbReference>
<dbReference type="Pfam" id="PF03401">
    <property type="entry name" value="TctC"/>
    <property type="match status" value="1"/>
</dbReference>
<reference evidence="3 4" key="1">
    <citation type="submission" date="2019-02" db="EMBL/GenBank/DDBJ databases">
        <title>Genomic Encyclopedia of Type Strains, Phase IV (KMG-IV): sequencing the most valuable type-strain genomes for metagenomic binning, comparative biology and taxonomic classification.</title>
        <authorList>
            <person name="Goeker M."/>
        </authorList>
    </citation>
    <scope>NUCLEOTIDE SEQUENCE [LARGE SCALE GENOMIC DNA]</scope>
    <source>
        <strain evidence="3 4">K24</strain>
    </source>
</reference>
<dbReference type="Gene3D" id="3.40.190.10">
    <property type="entry name" value="Periplasmic binding protein-like II"/>
    <property type="match status" value="1"/>
</dbReference>
<dbReference type="OrthoDB" id="8954399at2"/>
<dbReference type="PANTHER" id="PTHR42928:SF5">
    <property type="entry name" value="BLR1237 PROTEIN"/>
    <property type="match status" value="1"/>
</dbReference>
<organism evidence="3 4">
    <name type="scientific">Pigmentiphaga kullae</name>
    <dbReference type="NCBI Taxonomy" id="151784"/>
    <lineage>
        <taxon>Bacteria</taxon>
        <taxon>Pseudomonadati</taxon>
        <taxon>Pseudomonadota</taxon>
        <taxon>Betaproteobacteria</taxon>
        <taxon>Burkholderiales</taxon>
        <taxon>Alcaligenaceae</taxon>
        <taxon>Pigmentiphaga</taxon>
    </lineage>
</organism>